<protein>
    <submittedName>
        <fullName evidence="3">DUF4255 domain-containing protein</fullName>
    </submittedName>
</protein>
<accession>A0A183SQL6</accession>
<sequence>MRRLDESNEVLCFVAGRVTLNFLYLLGHPGALHFPQPLLQKAVISEEGRSVGVNPAVNVGFMQPVLLDLEVADIRILFIKPILTLMACSSSEVISSGLDDIPQFIPPCLHGGIITWSLQVLQTLGQLNLRNRYLPYLVVTYEFSV</sequence>
<organism evidence="3">
    <name type="scientific">Schistocephalus solidus</name>
    <name type="common">Tapeworm</name>
    <dbReference type="NCBI Taxonomy" id="70667"/>
    <lineage>
        <taxon>Eukaryota</taxon>
        <taxon>Metazoa</taxon>
        <taxon>Spiralia</taxon>
        <taxon>Lophotrochozoa</taxon>
        <taxon>Platyhelminthes</taxon>
        <taxon>Cestoda</taxon>
        <taxon>Eucestoda</taxon>
        <taxon>Diphyllobothriidea</taxon>
        <taxon>Diphyllobothriidae</taxon>
        <taxon>Schistocephalus</taxon>
    </lineage>
</organism>
<dbReference type="WBParaSite" id="SSLN_0000672001-mRNA-1">
    <property type="protein sequence ID" value="SSLN_0000672001-mRNA-1"/>
    <property type="gene ID" value="SSLN_0000672001"/>
</dbReference>
<reference evidence="3" key="1">
    <citation type="submission" date="2016-06" db="UniProtKB">
        <authorList>
            <consortium name="WormBaseParasite"/>
        </authorList>
    </citation>
    <scope>IDENTIFICATION</scope>
</reference>
<proteinExistence type="predicted"/>
<evidence type="ECO:0000313" key="3">
    <source>
        <dbReference type="WBParaSite" id="SSLN_0000672001-mRNA-1"/>
    </source>
</evidence>
<gene>
    <name evidence="1" type="ORF">SSLN_LOCUS6514</name>
</gene>
<reference evidence="1 2" key="2">
    <citation type="submission" date="2018-11" db="EMBL/GenBank/DDBJ databases">
        <authorList>
            <consortium name="Pathogen Informatics"/>
        </authorList>
    </citation>
    <scope>NUCLEOTIDE SEQUENCE [LARGE SCALE GENOMIC DNA]</scope>
    <source>
        <strain evidence="1 2">NST_G2</strain>
    </source>
</reference>
<dbReference type="AlphaFoldDB" id="A0A183SQL6"/>
<keyword evidence="2" id="KW-1185">Reference proteome</keyword>
<dbReference type="OrthoDB" id="6315675at2759"/>
<dbReference type="Proteomes" id="UP000275846">
    <property type="component" value="Unassembled WGS sequence"/>
</dbReference>
<evidence type="ECO:0000313" key="2">
    <source>
        <dbReference type="Proteomes" id="UP000275846"/>
    </source>
</evidence>
<name>A0A183SQL6_SCHSO</name>
<dbReference type="EMBL" id="UYSU01033721">
    <property type="protein sequence ID" value="VDL92899.1"/>
    <property type="molecule type" value="Genomic_DNA"/>
</dbReference>
<evidence type="ECO:0000313" key="1">
    <source>
        <dbReference type="EMBL" id="VDL92899.1"/>
    </source>
</evidence>